<name>A0ABV6UVW6_9ACTN</name>
<evidence type="ECO:0000313" key="1">
    <source>
        <dbReference type="EMBL" id="MFC1405614.1"/>
    </source>
</evidence>
<proteinExistence type="predicted"/>
<keyword evidence="2" id="KW-1185">Reference proteome</keyword>
<reference evidence="1 2" key="1">
    <citation type="submission" date="2024-09" db="EMBL/GenBank/DDBJ databases">
        <authorList>
            <person name="Lee S.D."/>
        </authorList>
    </citation>
    <scope>NUCLEOTIDE SEQUENCE [LARGE SCALE GENOMIC DNA]</scope>
    <source>
        <strain evidence="1 2">N1-5</strain>
    </source>
</reference>
<dbReference type="EMBL" id="JBHEZZ010000022">
    <property type="protein sequence ID" value="MFC1405614.1"/>
    <property type="molecule type" value="Genomic_DNA"/>
</dbReference>
<sequence length="50" mass="5183">MTPAEYSAMTALMVETEAPVSDAPLYAPEDIGGGLLLLGLLLSPKPPKGR</sequence>
<protein>
    <submittedName>
        <fullName evidence="1">Uncharacterized protein</fullName>
    </submittedName>
</protein>
<dbReference type="Proteomes" id="UP001592528">
    <property type="component" value="Unassembled WGS sequence"/>
</dbReference>
<comment type="caution">
    <text evidence="1">The sequence shown here is derived from an EMBL/GenBank/DDBJ whole genome shotgun (WGS) entry which is preliminary data.</text>
</comment>
<organism evidence="1 2">
    <name type="scientific">Streptacidiphilus cavernicola</name>
    <dbReference type="NCBI Taxonomy" id="3342716"/>
    <lineage>
        <taxon>Bacteria</taxon>
        <taxon>Bacillati</taxon>
        <taxon>Actinomycetota</taxon>
        <taxon>Actinomycetes</taxon>
        <taxon>Kitasatosporales</taxon>
        <taxon>Streptomycetaceae</taxon>
        <taxon>Streptacidiphilus</taxon>
    </lineage>
</organism>
<accession>A0ABV6UVW6</accession>
<gene>
    <name evidence="1" type="ORF">ACEZDJ_30430</name>
</gene>
<evidence type="ECO:0000313" key="2">
    <source>
        <dbReference type="Proteomes" id="UP001592528"/>
    </source>
</evidence>
<dbReference type="RefSeq" id="WP_380524422.1">
    <property type="nucleotide sequence ID" value="NZ_JBHEZZ010000022.1"/>
</dbReference>